<reference evidence="2" key="1">
    <citation type="submission" date="2017-01" db="EMBL/GenBank/DDBJ databases">
        <authorList>
            <person name="Varghese N."/>
            <person name="Submissions S."/>
        </authorList>
    </citation>
    <scope>NUCLEOTIDE SEQUENCE [LARGE SCALE GENOMIC DNA]</scope>
    <source>
        <strain evidence="2">DSM 45196</strain>
    </source>
</reference>
<evidence type="ECO:0000313" key="1">
    <source>
        <dbReference type="EMBL" id="SIS53935.1"/>
    </source>
</evidence>
<evidence type="ECO:0000313" key="2">
    <source>
        <dbReference type="Proteomes" id="UP000186795"/>
    </source>
</evidence>
<gene>
    <name evidence="1" type="ORF">SAMN05421790_102340</name>
</gene>
<dbReference type="EMBL" id="FTOD01000002">
    <property type="protein sequence ID" value="SIS53935.1"/>
    <property type="molecule type" value="Genomic_DNA"/>
</dbReference>
<organism evidence="1 2">
    <name type="scientific">Kroppenstedtia eburnea</name>
    <dbReference type="NCBI Taxonomy" id="714067"/>
    <lineage>
        <taxon>Bacteria</taxon>
        <taxon>Bacillati</taxon>
        <taxon>Bacillota</taxon>
        <taxon>Bacilli</taxon>
        <taxon>Bacillales</taxon>
        <taxon>Thermoactinomycetaceae</taxon>
        <taxon>Kroppenstedtia</taxon>
    </lineage>
</organism>
<accession>A0A1N7JX61</accession>
<name>A0A1N7JX61_9BACL</name>
<dbReference type="AlphaFoldDB" id="A0A1N7JX61"/>
<sequence>MIGLRDVLVLRGDLLYNKEVAPINIPTKQTTRVEKTRFFCV</sequence>
<proteinExistence type="predicted"/>
<protein>
    <submittedName>
        <fullName evidence="1">Uncharacterized protein</fullName>
    </submittedName>
</protein>
<dbReference type="Proteomes" id="UP000186795">
    <property type="component" value="Unassembled WGS sequence"/>
</dbReference>
<keyword evidence="2" id="KW-1185">Reference proteome</keyword>